<evidence type="ECO:0000256" key="2">
    <source>
        <dbReference type="ARBA" id="ARBA00022801"/>
    </source>
</evidence>
<protein>
    <submittedName>
        <fullName evidence="3">Uncharacterized protein</fullName>
    </submittedName>
</protein>
<evidence type="ECO:0000313" key="3">
    <source>
        <dbReference type="EMBL" id="CEK63710.1"/>
    </source>
</evidence>
<dbReference type="SUPFAM" id="SSF51556">
    <property type="entry name" value="Metallo-dependent hydrolases"/>
    <property type="match status" value="1"/>
</dbReference>
<organism evidence="3">
    <name type="scientific">Arion vulgaris</name>
    <dbReference type="NCBI Taxonomy" id="1028688"/>
    <lineage>
        <taxon>Eukaryota</taxon>
        <taxon>Metazoa</taxon>
        <taxon>Spiralia</taxon>
        <taxon>Lophotrochozoa</taxon>
        <taxon>Mollusca</taxon>
        <taxon>Gastropoda</taxon>
        <taxon>Heterobranchia</taxon>
        <taxon>Euthyneura</taxon>
        <taxon>Panpulmonata</taxon>
        <taxon>Eupulmonata</taxon>
        <taxon>Stylommatophora</taxon>
        <taxon>Helicina</taxon>
        <taxon>Arionoidea</taxon>
        <taxon>Arionidae</taxon>
        <taxon>Arion</taxon>
    </lineage>
</organism>
<name>A0A0B6Z7K4_9EUPU</name>
<dbReference type="PROSITE" id="PS01091">
    <property type="entry name" value="TATD_3"/>
    <property type="match status" value="1"/>
</dbReference>
<dbReference type="AlphaFoldDB" id="A0A0B6Z7K4"/>
<gene>
    <name evidence="3" type="primary">ORF49204</name>
</gene>
<dbReference type="InterPro" id="IPR032466">
    <property type="entry name" value="Metal_Hydrolase"/>
</dbReference>
<dbReference type="InterPro" id="IPR001130">
    <property type="entry name" value="TatD-like"/>
</dbReference>
<dbReference type="GO" id="GO:0016788">
    <property type="term" value="F:hydrolase activity, acting on ester bonds"/>
    <property type="evidence" value="ECO:0007669"/>
    <property type="project" value="InterPro"/>
</dbReference>
<sequence>MYLCYLFSRFYRHAETQKAVLRRQLQMALDLQLPLVLHCRDAYDDCLIILKEMVPRTWRIHLHCFCGNMEVADIWMDTFPNLYIGLTPVITYRSAYDSINSARHIPLNRLLLETDSPYFVPGSIKESKVHVSHPGLTLFTAERLAELKNVTVDTVLYNCRMNTRMMYNI</sequence>
<accession>A0A0B6Z7K4</accession>
<dbReference type="PANTHER" id="PTHR46363">
    <property type="entry name" value="DEOXYRIBONUCLEASE TATDN2-RELATED"/>
    <property type="match status" value="1"/>
</dbReference>
<evidence type="ECO:0000256" key="1">
    <source>
        <dbReference type="ARBA" id="ARBA00009275"/>
    </source>
</evidence>
<proteinExistence type="inferred from homology"/>
<dbReference type="EMBL" id="HACG01016845">
    <property type="protein sequence ID" value="CEK63710.1"/>
    <property type="molecule type" value="Transcribed_RNA"/>
</dbReference>
<dbReference type="Pfam" id="PF01026">
    <property type="entry name" value="TatD_DNase"/>
    <property type="match status" value="1"/>
</dbReference>
<dbReference type="InterPro" id="IPR018228">
    <property type="entry name" value="DNase_TatD-rel_CS"/>
</dbReference>
<dbReference type="PROSITE" id="PS01090">
    <property type="entry name" value="TATD_2"/>
    <property type="match status" value="1"/>
</dbReference>
<reference evidence="3" key="1">
    <citation type="submission" date="2014-12" db="EMBL/GenBank/DDBJ databases">
        <title>Insight into the proteome of Arion vulgaris.</title>
        <authorList>
            <person name="Aradska J."/>
            <person name="Bulat T."/>
            <person name="Smidak R."/>
            <person name="Sarate P."/>
            <person name="Gangsoo J."/>
            <person name="Sialana F."/>
            <person name="Bilban M."/>
            <person name="Lubec G."/>
        </authorList>
    </citation>
    <scope>NUCLEOTIDE SEQUENCE</scope>
    <source>
        <tissue evidence="3">Skin</tissue>
    </source>
</reference>
<dbReference type="Gene3D" id="3.20.20.140">
    <property type="entry name" value="Metal-dependent hydrolases"/>
    <property type="match status" value="1"/>
</dbReference>
<keyword evidence="2" id="KW-0378">Hydrolase</keyword>
<dbReference type="PANTHER" id="PTHR46363:SF1">
    <property type="entry name" value="DEOXYRIBONUCLEASE TATDN2-RELATED"/>
    <property type="match status" value="1"/>
</dbReference>
<comment type="similarity">
    <text evidence="1">Belongs to the metallo-dependent hydrolases superfamily. TatD-type hydrolase family.</text>
</comment>